<keyword evidence="6" id="KW-0503">Monooxygenase</keyword>
<dbReference type="Pfam" id="PF01494">
    <property type="entry name" value="FAD_binding_3"/>
    <property type="match status" value="2"/>
</dbReference>
<dbReference type="AlphaFoldDB" id="A0A9P8XSJ8"/>
<keyword evidence="4" id="KW-0274">FAD</keyword>
<feature type="domain" description="FAD-binding" evidence="7">
    <location>
        <begin position="315"/>
        <end position="379"/>
    </location>
</feature>
<sequence>MVQQLHVVIVGAGPAGLAAALALTRQPPPDVRVRVTILELRPAPGTLGGAINMTPLALRYLDSLGCGANVRGAGSNTSVLDMLSLRTGSIIAGLWPNAGNMRVGRQTIVESMLDALAEQPSEGLAIRFGVTVKTIEHVGDDDGDGCVRVYLHDAASSRDETLEGDVLLGCDGIHSFVRSSFVEPGREKMFSGRVGAYGYVDVTTPGDAELVRADGAPAVGDTTMISGRAGHLLVTFFDKPRARLYLAAVLHRAQDRKSEEAREGWRVVGSDKQGLKRDILALFSGGQVKGLEGLLDRCEEWYFFPVYMLPPRGVWSKGRVLLLGDAAHAMPPQGESTGIAIEDGVLFAHVFSRCATRSVRRLMSDYEALRREQVEKVYSQTVWSWKQGGTTASWLGNVVMEWLTTAVVYVMNWRQGDHFARDVTKMELPE</sequence>
<dbReference type="InterPro" id="IPR002938">
    <property type="entry name" value="FAD-bd"/>
</dbReference>
<dbReference type="InterPro" id="IPR036188">
    <property type="entry name" value="FAD/NAD-bd_sf"/>
</dbReference>
<comment type="pathway">
    <text evidence="1">Secondary metabolite biosynthesis.</text>
</comment>
<keyword evidence="5" id="KW-0560">Oxidoreductase</keyword>
<name>A0A9P8XSJ8_9PEZI</name>
<dbReference type="SUPFAM" id="SSF51905">
    <property type="entry name" value="FAD/NAD(P)-binding domain"/>
    <property type="match status" value="1"/>
</dbReference>
<keyword evidence="3" id="KW-0285">Flavoprotein</keyword>
<dbReference type="Gene3D" id="3.50.50.60">
    <property type="entry name" value="FAD/NAD(P)-binding domain"/>
    <property type="match status" value="1"/>
</dbReference>
<evidence type="ECO:0000256" key="4">
    <source>
        <dbReference type="ARBA" id="ARBA00022827"/>
    </source>
</evidence>
<evidence type="ECO:0000313" key="8">
    <source>
        <dbReference type="EMBL" id="KAH7014617.1"/>
    </source>
</evidence>
<comment type="similarity">
    <text evidence="2">Belongs to the paxM FAD-dependent monooxygenase family.</text>
</comment>
<dbReference type="PANTHER" id="PTHR13789">
    <property type="entry name" value="MONOOXYGENASE"/>
    <property type="match status" value="1"/>
</dbReference>
<dbReference type="OrthoDB" id="16820at2759"/>
<dbReference type="InterPro" id="IPR050493">
    <property type="entry name" value="FAD-dep_Monooxygenase_BioMet"/>
</dbReference>
<proteinExistence type="inferred from homology"/>
<protein>
    <recommendedName>
        <fullName evidence="7">FAD-binding domain-containing protein</fullName>
    </recommendedName>
</protein>
<keyword evidence="9" id="KW-1185">Reference proteome</keyword>
<dbReference type="RefSeq" id="XP_046005584.1">
    <property type="nucleotide sequence ID" value="XM_046151440.1"/>
</dbReference>
<evidence type="ECO:0000256" key="2">
    <source>
        <dbReference type="ARBA" id="ARBA00007992"/>
    </source>
</evidence>
<organism evidence="8 9">
    <name type="scientific">Microdochium trichocladiopsis</name>
    <dbReference type="NCBI Taxonomy" id="1682393"/>
    <lineage>
        <taxon>Eukaryota</taxon>
        <taxon>Fungi</taxon>
        <taxon>Dikarya</taxon>
        <taxon>Ascomycota</taxon>
        <taxon>Pezizomycotina</taxon>
        <taxon>Sordariomycetes</taxon>
        <taxon>Xylariomycetidae</taxon>
        <taxon>Xylariales</taxon>
        <taxon>Microdochiaceae</taxon>
        <taxon>Microdochium</taxon>
    </lineage>
</organism>
<evidence type="ECO:0000313" key="9">
    <source>
        <dbReference type="Proteomes" id="UP000756346"/>
    </source>
</evidence>
<feature type="domain" description="FAD-binding" evidence="7">
    <location>
        <begin position="5"/>
        <end position="184"/>
    </location>
</feature>
<comment type="caution">
    <text evidence="8">The sequence shown here is derived from an EMBL/GenBank/DDBJ whole genome shotgun (WGS) entry which is preliminary data.</text>
</comment>
<dbReference type="PANTHER" id="PTHR13789:SF309">
    <property type="entry name" value="PUTATIVE (AFU_ORTHOLOGUE AFUA_6G14510)-RELATED"/>
    <property type="match status" value="1"/>
</dbReference>
<gene>
    <name evidence="8" type="ORF">B0I36DRAFT_278542</name>
</gene>
<accession>A0A9P8XSJ8</accession>
<evidence type="ECO:0000256" key="6">
    <source>
        <dbReference type="ARBA" id="ARBA00023033"/>
    </source>
</evidence>
<dbReference type="EMBL" id="JAGTJQ010000013">
    <property type="protein sequence ID" value="KAH7014617.1"/>
    <property type="molecule type" value="Genomic_DNA"/>
</dbReference>
<evidence type="ECO:0000256" key="3">
    <source>
        <dbReference type="ARBA" id="ARBA00022630"/>
    </source>
</evidence>
<evidence type="ECO:0000256" key="5">
    <source>
        <dbReference type="ARBA" id="ARBA00023002"/>
    </source>
</evidence>
<evidence type="ECO:0000256" key="1">
    <source>
        <dbReference type="ARBA" id="ARBA00005179"/>
    </source>
</evidence>
<dbReference type="GeneID" id="70180986"/>
<dbReference type="GO" id="GO:0071949">
    <property type="term" value="F:FAD binding"/>
    <property type="evidence" value="ECO:0007669"/>
    <property type="project" value="InterPro"/>
</dbReference>
<dbReference type="GO" id="GO:0004497">
    <property type="term" value="F:monooxygenase activity"/>
    <property type="evidence" value="ECO:0007669"/>
    <property type="project" value="UniProtKB-KW"/>
</dbReference>
<dbReference type="Proteomes" id="UP000756346">
    <property type="component" value="Unassembled WGS sequence"/>
</dbReference>
<dbReference type="PRINTS" id="PR00420">
    <property type="entry name" value="RNGMNOXGNASE"/>
</dbReference>
<reference evidence="8" key="1">
    <citation type="journal article" date="2021" name="Nat. Commun.">
        <title>Genetic determinants of endophytism in the Arabidopsis root mycobiome.</title>
        <authorList>
            <person name="Mesny F."/>
            <person name="Miyauchi S."/>
            <person name="Thiergart T."/>
            <person name="Pickel B."/>
            <person name="Atanasova L."/>
            <person name="Karlsson M."/>
            <person name="Huettel B."/>
            <person name="Barry K.W."/>
            <person name="Haridas S."/>
            <person name="Chen C."/>
            <person name="Bauer D."/>
            <person name="Andreopoulos W."/>
            <person name="Pangilinan J."/>
            <person name="LaButti K."/>
            <person name="Riley R."/>
            <person name="Lipzen A."/>
            <person name="Clum A."/>
            <person name="Drula E."/>
            <person name="Henrissat B."/>
            <person name="Kohler A."/>
            <person name="Grigoriev I.V."/>
            <person name="Martin F.M."/>
            <person name="Hacquard S."/>
        </authorList>
    </citation>
    <scope>NUCLEOTIDE SEQUENCE</scope>
    <source>
        <strain evidence="8">MPI-CAGE-CH-0230</strain>
    </source>
</reference>
<evidence type="ECO:0000259" key="7">
    <source>
        <dbReference type="Pfam" id="PF01494"/>
    </source>
</evidence>